<proteinExistence type="predicted"/>
<evidence type="ECO:0000313" key="1">
    <source>
        <dbReference type="EMBL" id="KAG5562693.1"/>
    </source>
</evidence>
<dbReference type="AlphaFoldDB" id="A0AAV6LC95"/>
<reference evidence="1" key="1">
    <citation type="submission" date="2020-08" db="EMBL/GenBank/DDBJ databases">
        <title>Plant Genome Project.</title>
        <authorList>
            <person name="Zhang R.-G."/>
        </authorList>
    </citation>
    <scope>NUCLEOTIDE SEQUENCE</scope>
    <source>
        <strain evidence="1">WSP0</strain>
        <tissue evidence="1">Leaf</tissue>
    </source>
</reference>
<keyword evidence="2" id="KW-1185">Reference proteome</keyword>
<accession>A0AAV6LC95</accession>
<evidence type="ECO:0000313" key="2">
    <source>
        <dbReference type="Proteomes" id="UP000823749"/>
    </source>
</evidence>
<name>A0AAV6LC95_9ERIC</name>
<dbReference type="EMBL" id="JACTNZ010000002">
    <property type="protein sequence ID" value="KAG5562693.1"/>
    <property type="molecule type" value="Genomic_DNA"/>
</dbReference>
<dbReference type="Proteomes" id="UP000823749">
    <property type="component" value="Chromosome 2"/>
</dbReference>
<protein>
    <submittedName>
        <fullName evidence="1">Uncharacterized protein</fullName>
    </submittedName>
</protein>
<comment type="caution">
    <text evidence="1">The sequence shown here is derived from an EMBL/GenBank/DDBJ whole genome shotgun (WGS) entry which is preliminary data.</text>
</comment>
<sequence length="55" mass="6062">MCALWYSNLRTDCAIGLVSTRASRSLGKEIFLFFLDFKQVGLNAISGNPLALPEL</sequence>
<organism evidence="1 2">
    <name type="scientific">Rhododendron griersonianum</name>
    <dbReference type="NCBI Taxonomy" id="479676"/>
    <lineage>
        <taxon>Eukaryota</taxon>
        <taxon>Viridiplantae</taxon>
        <taxon>Streptophyta</taxon>
        <taxon>Embryophyta</taxon>
        <taxon>Tracheophyta</taxon>
        <taxon>Spermatophyta</taxon>
        <taxon>Magnoliopsida</taxon>
        <taxon>eudicotyledons</taxon>
        <taxon>Gunneridae</taxon>
        <taxon>Pentapetalae</taxon>
        <taxon>asterids</taxon>
        <taxon>Ericales</taxon>
        <taxon>Ericaceae</taxon>
        <taxon>Ericoideae</taxon>
        <taxon>Rhodoreae</taxon>
        <taxon>Rhododendron</taxon>
    </lineage>
</organism>
<gene>
    <name evidence="1" type="ORF">RHGRI_005424</name>
</gene>